<evidence type="ECO:0000313" key="1">
    <source>
        <dbReference type="EMBL" id="KAK1859496.1"/>
    </source>
</evidence>
<gene>
    <name evidence="1" type="ORF">I4F81_002091</name>
</gene>
<keyword evidence="2" id="KW-1185">Reference proteome</keyword>
<organism evidence="1 2">
    <name type="scientific">Pyropia yezoensis</name>
    <name type="common">Susabi-nori</name>
    <name type="synonym">Porphyra yezoensis</name>
    <dbReference type="NCBI Taxonomy" id="2788"/>
    <lineage>
        <taxon>Eukaryota</taxon>
        <taxon>Rhodophyta</taxon>
        <taxon>Bangiophyceae</taxon>
        <taxon>Bangiales</taxon>
        <taxon>Bangiaceae</taxon>
        <taxon>Pyropia</taxon>
    </lineage>
</organism>
<comment type="caution">
    <text evidence="1">The sequence shown here is derived from an EMBL/GenBank/DDBJ whole genome shotgun (WGS) entry which is preliminary data.</text>
</comment>
<proteinExistence type="predicted"/>
<reference evidence="1" key="1">
    <citation type="submission" date="2019-11" db="EMBL/GenBank/DDBJ databases">
        <title>Nori genome reveals adaptations in red seaweeds to the harsh intertidal environment.</title>
        <authorList>
            <person name="Wang D."/>
            <person name="Mao Y."/>
        </authorList>
    </citation>
    <scope>NUCLEOTIDE SEQUENCE</scope>
    <source>
        <tissue evidence="1">Gametophyte</tissue>
    </source>
</reference>
<dbReference type="Proteomes" id="UP000798662">
    <property type="component" value="Chromosome 1"/>
</dbReference>
<accession>A0ACC3BP28</accession>
<protein>
    <submittedName>
        <fullName evidence="1">Uncharacterized protein</fullName>
    </submittedName>
</protein>
<dbReference type="EMBL" id="CM020618">
    <property type="protein sequence ID" value="KAK1859496.1"/>
    <property type="molecule type" value="Genomic_DNA"/>
</dbReference>
<name>A0ACC3BP28_PYRYE</name>
<sequence length="808" mass="82745">MGPPGRRAPPRRAVAAALVGVAAAAASAAAVTTAATVGGGAALAPFGSCGELLRTIRAEALSRVTAFGLDRGTGGLPLATPGDGSSRRIRNRGARAVRRPVPGADFSDTNTQVEGVAEADIVKTDGEVVYALRGQTLRVVQTTAGGAGGVEAGVLRLPEWPSEMLLGEGGRLLVMASSYGELVPTPTPTPFVAKPPPPVAVDVDEPAASPADAPEPTDEEEGEAEETGAAADADPAPTDVDAGEGGTAALLAPPVDRSETADADGAAETAAASAAPPPITACPGDDAATDGDVTLPPGAVPTREPRPHQGPITIVFTVDASTPSAPALLSVTRLQGQYVSSRSVDGVARLVLSTAPPSNLPYTRPGVRPRPGRNVPGLSEAQAEAANKALVAGTVLEDWFPRFRTAPAAGVRGGVTTGFIAACSATYRPASFSGFSTLAIVTLPLRAGAPGPSLGRGTAVFAGGDTVYSSVGSVYVTTTNYRERRPIRPFGSPVAPPIADGGASYNTSIHQFGVDNGTVGATYLGTGVVGGSVLNQFSMHETAGTFFIATTLGAPWWRARNTSVSQITAFRRADGAPADGPSPLVAVGQVGDLGRGERIYAVRYVDDVAYVVTFRQVDPLYIISLADPTALVATGELKIPGYSSYLHPLGEGRLLGVGQDANATTGRTTGVKVTLFDVADVAAPREVATWTEPVLASASSVEWDHRAFLYWAPARLAVLPIRSYGRDSFTGSVVLRLGAARITEVGRITHERPAPFQGGGPTATESISRNLVLGRQWLWSLSGSRFQVQALDGLAVSGSVVFSPTPTA</sequence>
<evidence type="ECO:0000313" key="2">
    <source>
        <dbReference type="Proteomes" id="UP000798662"/>
    </source>
</evidence>